<sequence>MYPEIIEFSEEIPAKVSVQRIDEYPYHWHNAVEIILVLDGRAEVTLCGETHLLKKGGVAVVNVNEPHRIKKSGGENRLLLLQIDPAFCRSVDPEFDDVIFFCCSTYHEAEVPEKYRRMKESITHLALLLDEDGSPVQEADVRAGLNELLNHMIQGFDYLHYGAGTQPIPEKLVQRYRMIYEYLRQTPGAKNPLSELAKAAGVSPQHLSGDISEKFGLTLRELIYSGNCMEAVRLLLSTDKMIYEISPASGFSDPKYLIKAFKQFYGCTPSEFRKRHKVGPEGLAAQTRYEDFPPSFIKKYINIFQDLKSVNAKDKKSIYNR</sequence>
<dbReference type="PROSITE" id="PS01124">
    <property type="entry name" value="HTH_ARAC_FAMILY_2"/>
    <property type="match status" value="1"/>
</dbReference>
<organism evidence="5 6">
    <name type="scientific">Desulfofarcimen acetoxidans (strain ATCC 49208 / DSM 771 / KCTC 5769 / VKM B-1644 / 5575)</name>
    <name type="common">Desulfotomaculum acetoxidans</name>
    <dbReference type="NCBI Taxonomy" id="485916"/>
    <lineage>
        <taxon>Bacteria</taxon>
        <taxon>Bacillati</taxon>
        <taxon>Bacillota</taxon>
        <taxon>Clostridia</taxon>
        <taxon>Eubacteriales</taxon>
        <taxon>Peptococcaceae</taxon>
        <taxon>Desulfofarcimen</taxon>
    </lineage>
</organism>
<dbReference type="Pfam" id="PF12833">
    <property type="entry name" value="HTH_18"/>
    <property type="match status" value="1"/>
</dbReference>
<dbReference type="AlphaFoldDB" id="C8W2G3"/>
<evidence type="ECO:0000259" key="4">
    <source>
        <dbReference type="PROSITE" id="PS01124"/>
    </source>
</evidence>
<gene>
    <name evidence="5" type="ordered locus">Dtox_2883</name>
</gene>
<dbReference type="InterPro" id="IPR003313">
    <property type="entry name" value="AraC-bd"/>
</dbReference>
<dbReference type="GO" id="GO:0043565">
    <property type="term" value="F:sequence-specific DNA binding"/>
    <property type="evidence" value="ECO:0007669"/>
    <property type="project" value="InterPro"/>
</dbReference>
<dbReference type="InterPro" id="IPR014710">
    <property type="entry name" value="RmlC-like_jellyroll"/>
</dbReference>
<dbReference type="eggNOG" id="COG1917">
    <property type="taxonomic scope" value="Bacteria"/>
</dbReference>
<dbReference type="HOGENOM" id="CLU_000445_88_3_9"/>
<evidence type="ECO:0000313" key="6">
    <source>
        <dbReference type="Proteomes" id="UP000002217"/>
    </source>
</evidence>
<feature type="domain" description="HTH araC/xylS-type" evidence="4">
    <location>
        <begin position="177"/>
        <end position="275"/>
    </location>
</feature>
<dbReference type="PANTHER" id="PTHR46796:SF13">
    <property type="entry name" value="HTH-TYPE TRANSCRIPTIONAL ACTIVATOR RHAS"/>
    <property type="match status" value="1"/>
</dbReference>
<dbReference type="InterPro" id="IPR050204">
    <property type="entry name" value="AraC_XylS_family_regulators"/>
</dbReference>
<dbReference type="PANTHER" id="PTHR46796">
    <property type="entry name" value="HTH-TYPE TRANSCRIPTIONAL ACTIVATOR RHAS-RELATED"/>
    <property type="match status" value="1"/>
</dbReference>
<evidence type="ECO:0000256" key="3">
    <source>
        <dbReference type="ARBA" id="ARBA00023163"/>
    </source>
</evidence>
<dbReference type="eggNOG" id="COG2207">
    <property type="taxonomic scope" value="Bacteria"/>
</dbReference>
<dbReference type="RefSeq" id="WP_015758340.1">
    <property type="nucleotide sequence ID" value="NC_013216.1"/>
</dbReference>
<dbReference type="InterPro" id="IPR018060">
    <property type="entry name" value="HTH_AraC"/>
</dbReference>
<evidence type="ECO:0000256" key="1">
    <source>
        <dbReference type="ARBA" id="ARBA00023015"/>
    </source>
</evidence>
<dbReference type="SMART" id="SM00342">
    <property type="entry name" value="HTH_ARAC"/>
    <property type="match status" value="1"/>
</dbReference>
<evidence type="ECO:0000256" key="2">
    <source>
        <dbReference type="ARBA" id="ARBA00023125"/>
    </source>
</evidence>
<dbReference type="OrthoDB" id="1410840at2"/>
<proteinExistence type="predicted"/>
<dbReference type="SUPFAM" id="SSF51182">
    <property type="entry name" value="RmlC-like cupins"/>
    <property type="match status" value="1"/>
</dbReference>
<dbReference type="Gene3D" id="1.10.10.60">
    <property type="entry name" value="Homeodomain-like"/>
    <property type="match status" value="1"/>
</dbReference>
<keyword evidence="6" id="KW-1185">Reference proteome</keyword>
<dbReference type="InterPro" id="IPR011051">
    <property type="entry name" value="RmlC_Cupin_sf"/>
</dbReference>
<dbReference type="SUPFAM" id="SSF46689">
    <property type="entry name" value="Homeodomain-like"/>
    <property type="match status" value="1"/>
</dbReference>
<evidence type="ECO:0000313" key="5">
    <source>
        <dbReference type="EMBL" id="ACV63647.1"/>
    </source>
</evidence>
<keyword evidence="1" id="KW-0805">Transcription regulation</keyword>
<keyword evidence="2" id="KW-0238">DNA-binding</keyword>
<dbReference type="Proteomes" id="UP000002217">
    <property type="component" value="Chromosome"/>
</dbReference>
<dbReference type="EMBL" id="CP001720">
    <property type="protein sequence ID" value="ACV63647.1"/>
    <property type="molecule type" value="Genomic_DNA"/>
</dbReference>
<dbReference type="GO" id="GO:0003700">
    <property type="term" value="F:DNA-binding transcription factor activity"/>
    <property type="evidence" value="ECO:0007669"/>
    <property type="project" value="InterPro"/>
</dbReference>
<dbReference type="STRING" id="485916.Dtox_2883"/>
<dbReference type="Pfam" id="PF02311">
    <property type="entry name" value="AraC_binding"/>
    <property type="match status" value="1"/>
</dbReference>
<dbReference type="Gene3D" id="2.60.120.10">
    <property type="entry name" value="Jelly Rolls"/>
    <property type="match status" value="1"/>
</dbReference>
<dbReference type="CDD" id="cd02208">
    <property type="entry name" value="cupin_RmlC-like"/>
    <property type="match status" value="1"/>
</dbReference>
<dbReference type="InterPro" id="IPR009057">
    <property type="entry name" value="Homeodomain-like_sf"/>
</dbReference>
<dbReference type="KEGG" id="dae:Dtox_2883"/>
<accession>C8W2G3</accession>
<protein>
    <submittedName>
        <fullName evidence="5">Transcriptional regulator, AraC family</fullName>
    </submittedName>
</protein>
<name>C8W2G3_DESAS</name>
<reference evidence="5 6" key="1">
    <citation type="journal article" date="2009" name="Stand. Genomic Sci.">
        <title>Complete genome sequence of Desulfotomaculum acetoxidans type strain (5575).</title>
        <authorList>
            <person name="Spring S."/>
            <person name="Lapidus A."/>
            <person name="Schroder M."/>
            <person name="Gleim D."/>
            <person name="Sims D."/>
            <person name="Meincke L."/>
            <person name="Glavina Del Rio T."/>
            <person name="Tice H."/>
            <person name="Copeland A."/>
            <person name="Cheng J.F."/>
            <person name="Lucas S."/>
            <person name="Chen F."/>
            <person name="Nolan M."/>
            <person name="Bruce D."/>
            <person name="Goodwin L."/>
            <person name="Pitluck S."/>
            <person name="Ivanova N."/>
            <person name="Mavromatis K."/>
            <person name="Mikhailova N."/>
            <person name="Pati A."/>
            <person name="Chen A."/>
            <person name="Palaniappan K."/>
            <person name="Land M."/>
            <person name="Hauser L."/>
            <person name="Chang Y.J."/>
            <person name="Jeffries C.D."/>
            <person name="Chain P."/>
            <person name="Saunders E."/>
            <person name="Brettin T."/>
            <person name="Detter J.C."/>
            <person name="Goker M."/>
            <person name="Bristow J."/>
            <person name="Eisen J.A."/>
            <person name="Markowitz V."/>
            <person name="Hugenholtz P."/>
            <person name="Kyrpides N.C."/>
            <person name="Klenk H.P."/>
            <person name="Han C."/>
        </authorList>
    </citation>
    <scope>NUCLEOTIDE SEQUENCE [LARGE SCALE GENOMIC DNA]</scope>
    <source>
        <strain evidence="6">ATCC 49208 / DSM 771 / VKM B-1644</strain>
    </source>
</reference>
<keyword evidence="3" id="KW-0804">Transcription</keyword>